<accession>A0A292ZBG0</accession>
<dbReference type="AlphaFoldDB" id="A0A292ZBG0"/>
<reference evidence="2 3" key="1">
    <citation type="journal article" date="2013" name="Biodegradation">
        <title>Occurrence of 4-tert-butylphenol (4-t-BP) biodegradation in an aquatic sample caused by the presence of Spirodela polyrrhiza and isolation of a 4-t-BP-utilizing bacterium.</title>
        <authorList>
            <person name="Ogata Y."/>
            <person name="Toyama T."/>
            <person name="Yu N."/>
            <person name="Wang X."/>
            <person name="Sei K."/>
            <person name="Ike M."/>
        </authorList>
    </citation>
    <scope>NUCLEOTIDE SEQUENCE [LARGE SCALE GENOMIC DNA]</scope>
    <source>
        <strain evidence="2 3">OMI</strain>
    </source>
</reference>
<gene>
    <name evidence="2" type="ORF">SFOMI_0695</name>
</gene>
<evidence type="ECO:0000313" key="3">
    <source>
        <dbReference type="Proteomes" id="UP000221538"/>
    </source>
</evidence>
<evidence type="ECO:0000313" key="2">
    <source>
        <dbReference type="EMBL" id="GAY20173.1"/>
    </source>
</evidence>
<name>A0A292ZBG0_SPHSA</name>
<dbReference type="Proteomes" id="UP000221538">
    <property type="component" value="Unassembled WGS sequence"/>
</dbReference>
<protein>
    <recommendedName>
        <fullName evidence="1">DUF6878 domain-containing protein</fullName>
    </recommendedName>
</protein>
<dbReference type="Pfam" id="PF21798">
    <property type="entry name" value="DUF6878"/>
    <property type="match status" value="1"/>
</dbReference>
<evidence type="ECO:0000259" key="1">
    <source>
        <dbReference type="Pfam" id="PF21798"/>
    </source>
</evidence>
<dbReference type="RefSeq" id="WP_218042310.1">
    <property type="nucleotide sequence ID" value="NZ_BEWI01000030.1"/>
</dbReference>
<proteinExistence type="predicted"/>
<comment type="caution">
    <text evidence="2">The sequence shown here is derived from an EMBL/GenBank/DDBJ whole genome shotgun (WGS) entry which is preliminary data.</text>
</comment>
<feature type="domain" description="DUF6878" evidence="1">
    <location>
        <begin position="29"/>
        <end position="156"/>
    </location>
</feature>
<dbReference type="InterPro" id="IPR049243">
    <property type="entry name" value="DUF6878"/>
</dbReference>
<reference evidence="2 3" key="2">
    <citation type="journal article" date="2013" name="Environ. Sci. Technol.">
        <title>The 4-tert-butylphenol-utilizing bacterium Sphingobium fuliginis OMI can degrade bisphenols via phenolic ring hydroxylation and meta-cleavage pathway.</title>
        <authorList>
            <person name="Ogata Y."/>
            <person name="Goda S."/>
            <person name="Toyama T."/>
            <person name="Sei K."/>
            <person name="Ike M."/>
        </authorList>
    </citation>
    <scope>NUCLEOTIDE SEQUENCE [LARGE SCALE GENOMIC DNA]</scope>
    <source>
        <strain evidence="2 3">OMI</strain>
    </source>
</reference>
<organism evidence="2 3">
    <name type="scientific">Sphingobium fuliginis (strain ATCC 27551)</name>
    <dbReference type="NCBI Taxonomy" id="336203"/>
    <lineage>
        <taxon>Bacteria</taxon>
        <taxon>Pseudomonadati</taxon>
        <taxon>Pseudomonadota</taxon>
        <taxon>Alphaproteobacteria</taxon>
        <taxon>Sphingomonadales</taxon>
        <taxon>Sphingomonadaceae</taxon>
        <taxon>Sphingobium</taxon>
    </lineage>
</organism>
<sequence>MTDAPQPPAFDADDFTARYNAYEQRAAALVPANKANLFSALGDAGITCVTVTFDGYGDSGQIENIEAKAGEEIADLPDTLVEIARTEFFSDEIHRRTQPLPEAIETICYLILEAKHGGWENNEGAYGELIFDVSADSLVLDFNYRIETSENHAYEF</sequence>
<dbReference type="EMBL" id="BEWI01000030">
    <property type="protein sequence ID" value="GAY20173.1"/>
    <property type="molecule type" value="Genomic_DNA"/>
</dbReference>